<dbReference type="PANTHER" id="PTHR11538">
    <property type="entry name" value="PHENYLALANYL-TRNA SYNTHETASE"/>
    <property type="match status" value="1"/>
</dbReference>
<evidence type="ECO:0000313" key="4">
    <source>
        <dbReference type="Proteomes" id="UP001447188"/>
    </source>
</evidence>
<feature type="compositionally biased region" description="Basic residues" evidence="1">
    <location>
        <begin position="33"/>
        <end position="46"/>
    </location>
</feature>
<organism evidence="3 4">
    <name type="scientific">Discina gigas</name>
    <dbReference type="NCBI Taxonomy" id="1032678"/>
    <lineage>
        <taxon>Eukaryota</taxon>
        <taxon>Fungi</taxon>
        <taxon>Dikarya</taxon>
        <taxon>Ascomycota</taxon>
        <taxon>Pezizomycotina</taxon>
        <taxon>Pezizomycetes</taxon>
        <taxon>Pezizales</taxon>
        <taxon>Discinaceae</taxon>
        <taxon>Discina</taxon>
    </lineage>
</organism>
<protein>
    <recommendedName>
        <fullName evidence="2">25S rRNA (uridine-N(3))-methyltransferase BMT5-like domain-containing protein</fullName>
    </recommendedName>
</protein>
<feature type="region of interest" description="Disordered" evidence="1">
    <location>
        <begin position="1"/>
        <end position="53"/>
    </location>
</feature>
<dbReference type="InterPro" id="IPR019446">
    <property type="entry name" value="BMT5-like"/>
</dbReference>
<dbReference type="EMBL" id="JBBBZM010000038">
    <property type="protein sequence ID" value="KAL0637174.1"/>
    <property type="molecule type" value="Genomic_DNA"/>
</dbReference>
<feature type="compositionally biased region" description="Basic residues" evidence="1">
    <location>
        <begin position="1"/>
        <end position="23"/>
    </location>
</feature>
<keyword evidence="4" id="KW-1185">Reference proteome</keyword>
<feature type="domain" description="25S rRNA (uridine-N(3))-methyltransferase BMT5-like" evidence="2">
    <location>
        <begin position="123"/>
        <end position="204"/>
    </location>
</feature>
<evidence type="ECO:0000259" key="2">
    <source>
        <dbReference type="Pfam" id="PF10354"/>
    </source>
</evidence>
<sequence length="320" mass="35115">MGKKKNHRAPVPKNAKTAHRKSTHTPQNLSKPPPKKSKNSHQKQHQQKATPIVPYDSSSKILLVGEGDFSFSVSLLTHHLSPVENSFDGDNDGDELNIDEGGVYDGLGSCNPIGGGGEGGDVNLIATSYDTEVALLEKYPQAAEKVKLLRERGVAVLHGVDITKFDKLPKVLRKRKGGFDAVGFMFPHVGGLSTDVERQVKSNQGTAVVTLFEGTPYDLWDIKSLAKSAGFRTRRSFVFQSSVYPDYKHARTLGNVEGAGGAWKGEERKARTYVFELVEDKGYTGEKTGANAVEVKRVKKTTKRERRWGDASDDDDDDDT</sequence>
<comment type="caution">
    <text evidence="3">The sequence shown here is derived from an EMBL/GenBank/DDBJ whole genome shotgun (WGS) entry which is preliminary data.</text>
</comment>
<proteinExistence type="predicted"/>
<gene>
    <name evidence="3" type="ORF">Q9L58_003823</name>
</gene>
<accession>A0ABR3GMM7</accession>
<dbReference type="Pfam" id="PF10354">
    <property type="entry name" value="BMT5-like"/>
    <property type="match status" value="1"/>
</dbReference>
<reference evidence="3 4" key="1">
    <citation type="submission" date="2024-02" db="EMBL/GenBank/DDBJ databases">
        <title>Discinaceae phylogenomics.</title>
        <authorList>
            <person name="Dirks A.C."/>
            <person name="James T.Y."/>
        </authorList>
    </citation>
    <scope>NUCLEOTIDE SEQUENCE [LARGE SCALE GENOMIC DNA]</scope>
    <source>
        <strain evidence="3 4">ACD0624</strain>
    </source>
</reference>
<evidence type="ECO:0000256" key="1">
    <source>
        <dbReference type="SAM" id="MobiDB-lite"/>
    </source>
</evidence>
<evidence type="ECO:0000313" key="3">
    <source>
        <dbReference type="EMBL" id="KAL0637174.1"/>
    </source>
</evidence>
<dbReference type="Proteomes" id="UP001447188">
    <property type="component" value="Unassembled WGS sequence"/>
</dbReference>
<name>A0ABR3GMM7_9PEZI</name>
<dbReference type="PANTHER" id="PTHR11538:SF26">
    <property type="entry name" value="FERREDOXIN-FOLD ANTICODON-BINDING DOMAIN-CONTAINING PROTEIN 1"/>
    <property type="match status" value="1"/>
</dbReference>